<dbReference type="InterPro" id="IPR021834">
    <property type="entry name" value="DUF3426"/>
</dbReference>
<feature type="transmembrane region" description="Helical" evidence="2">
    <location>
        <begin position="217"/>
        <end position="239"/>
    </location>
</feature>
<name>A0A4R7AZV7_9NEIS</name>
<organism evidence="4 5">
    <name type="scientific">Paludibacterium purpuratum</name>
    <dbReference type="NCBI Taxonomy" id="1144873"/>
    <lineage>
        <taxon>Bacteria</taxon>
        <taxon>Pseudomonadati</taxon>
        <taxon>Pseudomonadota</taxon>
        <taxon>Betaproteobacteria</taxon>
        <taxon>Neisseriales</taxon>
        <taxon>Chromobacteriaceae</taxon>
        <taxon>Paludibacterium</taxon>
    </lineage>
</organism>
<dbReference type="InterPro" id="IPR011723">
    <property type="entry name" value="Znf/thioredoxin_put"/>
</dbReference>
<protein>
    <submittedName>
        <fullName evidence="4">Putative Zn finger-like uncharacterized protein</fullName>
    </submittedName>
</protein>
<accession>A0A4R7AZV7</accession>
<dbReference type="RefSeq" id="WP_133682694.1">
    <property type="nucleotide sequence ID" value="NZ_SNZP01000013.1"/>
</dbReference>
<dbReference type="Pfam" id="PF13719">
    <property type="entry name" value="Zn_ribbon_5"/>
    <property type="match status" value="1"/>
</dbReference>
<sequence length="374" mass="41169">MTKTTQCPACQTRFKVSDTQLTAAKGLVRCGRCAHVFNAIDRLIAPAQAAAVAPPPSPPVATPPTPPVSPEQSVADIDDFELEVPDFDPMTASLPEPPQTDPVDAGAPSLADVEAFQQALNQALHQQPTVSAPIGDPFAEDDAEYEPQATISPIVDDDEVPAIFDSRRIVHPQEEVPHAPEAQIVAPPEPEPAEEAAPPFDPALGSEASPRKRPNPFVTVLVLLASFFALLLLAGQLIYINRTLITAQAPEARPMFERVCKQFGCTVPYSTDQEYIRTEWSELSFVPEHANLVQLSATLKNHAPYPQAFPMLEVTLKDADNQVLIRKVFTPREYLKPDSQKLKRFDARSEEKIVMRFDVGKVHAQGYSLYWFYP</sequence>
<evidence type="ECO:0000259" key="3">
    <source>
        <dbReference type="Pfam" id="PF13719"/>
    </source>
</evidence>
<proteinExistence type="predicted"/>
<gene>
    <name evidence="4" type="ORF">DFP86_11316</name>
</gene>
<dbReference type="EMBL" id="SNZP01000013">
    <property type="protein sequence ID" value="TDR73509.1"/>
    <property type="molecule type" value="Genomic_DNA"/>
</dbReference>
<evidence type="ECO:0000256" key="2">
    <source>
        <dbReference type="SAM" id="Phobius"/>
    </source>
</evidence>
<keyword evidence="5" id="KW-1185">Reference proteome</keyword>
<comment type="caution">
    <text evidence="4">The sequence shown here is derived from an EMBL/GenBank/DDBJ whole genome shotgun (WGS) entry which is preliminary data.</text>
</comment>
<dbReference type="OrthoDB" id="5294582at2"/>
<dbReference type="NCBIfam" id="TIGR02098">
    <property type="entry name" value="MJ0042_CXXC"/>
    <property type="match status" value="1"/>
</dbReference>
<keyword evidence="2" id="KW-1133">Transmembrane helix</keyword>
<keyword evidence="2" id="KW-0812">Transmembrane</keyword>
<dbReference type="Pfam" id="PF11906">
    <property type="entry name" value="DUF3426"/>
    <property type="match status" value="1"/>
</dbReference>
<feature type="domain" description="Zinc finger/thioredoxin putative" evidence="3">
    <location>
        <begin position="5"/>
        <end position="39"/>
    </location>
</feature>
<evidence type="ECO:0000313" key="4">
    <source>
        <dbReference type="EMBL" id="TDR73509.1"/>
    </source>
</evidence>
<feature type="compositionally biased region" description="Pro residues" evidence="1">
    <location>
        <begin position="53"/>
        <end position="69"/>
    </location>
</feature>
<feature type="region of interest" description="Disordered" evidence="1">
    <location>
        <begin position="88"/>
        <end position="107"/>
    </location>
</feature>
<reference evidence="4 5" key="1">
    <citation type="submission" date="2019-03" db="EMBL/GenBank/DDBJ databases">
        <title>Genomic Encyclopedia of Type Strains, Phase III (KMG-III): the genomes of soil and plant-associated and newly described type strains.</title>
        <authorList>
            <person name="Whitman W."/>
        </authorList>
    </citation>
    <scope>NUCLEOTIDE SEQUENCE [LARGE SCALE GENOMIC DNA]</scope>
    <source>
        <strain evidence="4 5">CECT 8976</strain>
    </source>
</reference>
<dbReference type="AlphaFoldDB" id="A0A4R7AZV7"/>
<evidence type="ECO:0000313" key="5">
    <source>
        <dbReference type="Proteomes" id="UP000295611"/>
    </source>
</evidence>
<keyword evidence="2" id="KW-0472">Membrane</keyword>
<feature type="region of interest" description="Disordered" evidence="1">
    <location>
        <begin position="51"/>
        <end position="72"/>
    </location>
</feature>
<feature type="region of interest" description="Disordered" evidence="1">
    <location>
        <begin position="189"/>
        <end position="210"/>
    </location>
</feature>
<dbReference type="Proteomes" id="UP000295611">
    <property type="component" value="Unassembled WGS sequence"/>
</dbReference>
<evidence type="ECO:0000256" key="1">
    <source>
        <dbReference type="SAM" id="MobiDB-lite"/>
    </source>
</evidence>